<dbReference type="STRING" id="930992.A0A0D0A8W7"/>
<dbReference type="HOGENOM" id="CLU_009487_0_1_1"/>
<dbReference type="OrthoDB" id="4743193at2759"/>
<dbReference type="AlphaFoldDB" id="A0A0D0A8W7"/>
<dbReference type="InterPro" id="IPR046496">
    <property type="entry name" value="DUF6589"/>
</dbReference>
<sequence length="516" mass="59252">MLARMGVSVSVDAINAAVLSLSAESHHAIHALVHTVSELEDTLIHLTSGLLFPLQHGITHKNLQCLEILWEKSPLNLQLNPSTNLLRLHPDSLNAAGLSHRDCFNSWKMLGDLINYGPLYFHQFKDQLGELEIVESIPVVKTPILAACAMHLSNSTVSRNISSVVELLRQGGIDDPDKIDDPDMLDISEYILLFHGDLGSGECLQAAQQRRSIEDTPWKRLQHVVFILGLFHLQMASANAIWCTFLQPLSARDDDNALMHDIAILQPRETGIYGSKPRFRQMHELITYDGICRRLDCWRVEANKDLDAYAASELLFDDLKAMADQLTQNYVANHRLQQTRSRNYSQWDEQYKNRLLLNKYFLLYEELSHWLLETCIFAWILIFKATGKHKYVTQMTDFLYNIHFTYPEGLRKAIQYNVLVNPMGKKGKFWAIDWCVELNNLFIKVINGGKSSNHTADHIILESPLVQIYQNLHKMFEWNMLHSNVTNQHAEADMSQTFKELRKYMMAHSPYELKPG</sequence>
<proteinExistence type="predicted"/>
<protein>
    <recommendedName>
        <fullName evidence="1">DUF6589 domain-containing protein</fullName>
    </recommendedName>
</protein>
<evidence type="ECO:0000313" key="2">
    <source>
        <dbReference type="EMBL" id="KIK34579.1"/>
    </source>
</evidence>
<dbReference type="Proteomes" id="UP000054485">
    <property type="component" value="Unassembled WGS sequence"/>
</dbReference>
<feature type="domain" description="DUF6589" evidence="1">
    <location>
        <begin position="90"/>
        <end position="489"/>
    </location>
</feature>
<dbReference type="InParanoid" id="A0A0D0A8W7"/>
<evidence type="ECO:0000259" key="1">
    <source>
        <dbReference type="Pfam" id="PF20231"/>
    </source>
</evidence>
<keyword evidence="3" id="KW-1185">Reference proteome</keyword>
<gene>
    <name evidence="2" type="ORF">CY34DRAFT_26822</name>
</gene>
<reference evidence="2 3" key="1">
    <citation type="submission" date="2014-04" db="EMBL/GenBank/DDBJ databases">
        <authorList>
            <consortium name="DOE Joint Genome Institute"/>
            <person name="Kuo A."/>
            <person name="Ruytinx J."/>
            <person name="Rineau F."/>
            <person name="Colpaert J."/>
            <person name="Kohler A."/>
            <person name="Nagy L.G."/>
            <person name="Floudas D."/>
            <person name="Copeland A."/>
            <person name="Barry K.W."/>
            <person name="Cichocki N."/>
            <person name="Veneault-Fourrey C."/>
            <person name="LaButti K."/>
            <person name="Lindquist E.A."/>
            <person name="Lipzen A."/>
            <person name="Lundell T."/>
            <person name="Morin E."/>
            <person name="Murat C."/>
            <person name="Sun H."/>
            <person name="Tunlid A."/>
            <person name="Henrissat B."/>
            <person name="Grigoriev I.V."/>
            <person name="Hibbett D.S."/>
            <person name="Martin F."/>
            <person name="Nordberg H.P."/>
            <person name="Cantor M.N."/>
            <person name="Hua S.X."/>
        </authorList>
    </citation>
    <scope>NUCLEOTIDE SEQUENCE [LARGE SCALE GENOMIC DNA]</scope>
    <source>
        <strain evidence="2 3">UH-Slu-Lm8-n1</strain>
    </source>
</reference>
<reference evidence="3" key="2">
    <citation type="submission" date="2015-01" db="EMBL/GenBank/DDBJ databases">
        <title>Evolutionary Origins and Diversification of the Mycorrhizal Mutualists.</title>
        <authorList>
            <consortium name="DOE Joint Genome Institute"/>
            <consortium name="Mycorrhizal Genomics Consortium"/>
            <person name="Kohler A."/>
            <person name="Kuo A."/>
            <person name="Nagy L.G."/>
            <person name="Floudas D."/>
            <person name="Copeland A."/>
            <person name="Barry K.W."/>
            <person name="Cichocki N."/>
            <person name="Veneault-Fourrey C."/>
            <person name="LaButti K."/>
            <person name="Lindquist E.A."/>
            <person name="Lipzen A."/>
            <person name="Lundell T."/>
            <person name="Morin E."/>
            <person name="Murat C."/>
            <person name="Riley R."/>
            <person name="Ohm R."/>
            <person name="Sun H."/>
            <person name="Tunlid A."/>
            <person name="Henrissat B."/>
            <person name="Grigoriev I.V."/>
            <person name="Hibbett D.S."/>
            <person name="Martin F."/>
        </authorList>
    </citation>
    <scope>NUCLEOTIDE SEQUENCE [LARGE SCALE GENOMIC DNA]</scope>
    <source>
        <strain evidence="3">UH-Slu-Lm8-n1</strain>
    </source>
</reference>
<accession>A0A0D0A8W7</accession>
<organism evidence="2 3">
    <name type="scientific">Suillus luteus UH-Slu-Lm8-n1</name>
    <dbReference type="NCBI Taxonomy" id="930992"/>
    <lineage>
        <taxon>Eukaryota</taxon>
        <taxon>Fungi</taxon>
        <taxon>Dikarya</taxon>
        <taxon>Basidiomycota</taxon>
        <taxon>Agaricomycotina</taxon>
        <taxon>Agaricomycetes</taxon>
        <taxon>Agaricomycetidae</taxon>
        <taxon>Boletales</taxon>
        <taxon>Suillineae</taxon>
        <taxon>Suillaceae</taxon>
        <taxon>Suillus</taxon>
    </lineage>
</organism>
<dbReference type="EMBL" id="KN835732">
    <property type="protein sequence ID" value="KIK34579.1"/>
    <property type="molecule type" value="Genomic_DNA"/>
</dbReference>
<name>A0A0D0A8W7_9AGAM</name>
<dbReference type="Pfam" id="PF20231">
    <property type="entry name" value="DUF6589"/>
    <property type="match status" value="1"/>
</dbReference>
<evidence type="ECO:0000313" key="3">
    <source>
        <dbReference type="Proteomes" id="UP000054485"/>
    </source>
</evidence>